<keyword evidence="9" id="KW-0238">DNA-binding</keyword>
<dbReference type="PANTHER" id="PTHR15437:SF2">
    <property type="entry name" value="TRANSCRIPTION TERMINATION FACTOR 1, MITOCHONDRIAL"/>
    <property type="match status" value="1"/>
</dbReference>
<dbReference type="GO" id="GO:0006393">
    <property type="term" value="P:termination of mitochondrial transcription"/>
    <property type="evidence" value="ECO:0007669"/>
    <property type="project" value="TreeGrafter"/>
</dbReference>
<evidence type="ECO:0000256" key="3">
    <source>
        <dbReference type="ARBA" id="ARBA00011245"/>
    </source>
</evidence>
<dbReference type="Gene3D" id="1.25.70.10">
    <property type="entry name" value="Transcription termination factor 3, mitochondrial"/>
    <property type="match status" value="2"/>
</dbReference>
<keyword evidence="7" id="KW-0809">Transit peptide</keyword>
<dbReference type="SMART" id="SM00733">
    <property type="entry name" value="Mterf"/>
    <property type="match status" value="5"/>
</dbReference>
<keyword evidence="5" id="KW-0597">Phosphoprotein</keyword>
<keyword evidence="6" id="KW-0677">Repeat</keyword>
<gene>
    <name evidence="13" type="ORF">GDO78_003109</name>
</gene>
<proteinExistence type="inferred from homology"/>
<comment type="subcellular location">
    <subcellularLocation>
        <location evidence="1">Mitochondrion</location>
    </subcellularLocation>
</comment>
<dbReference type="OrthoDB" id="637682at2759"/>
<dbReference type="InterPro" id="IPR038538">
    <property type="entry name" value="MTERF_sf"/>
</dbReference>
<evidence type="ECO:0000256" key="12">
    <source>
        <dbReference type="ARBA" id="ARBA00037520"/>
    </source>
</evidence>
<evidence type="ECO:0000256" key="2">
    <source>
        <dbReference type="ARBA" id="ARBA00007692"/>
    </source>
</evidence>
<evidence type="ECO:0000256" key="10">
    <source>
        <dbReference type="ARBA" id="ARBA00023128"/>
    </source>
</evidence>
<keyword evidence="10" id="KW-0496">Mitochondrion</keyword>
<evidence type="ECO:0000256" key="5">
    <source>
        <dbReference type="ARBA" id="ARBA00022553"/>
    </source>
</evidence>
<dbReference type="Pfam" id="PF02536">
    <property type="entry name" value="mTERF"/>
    <property type="match status" value="1"/>
</dbReference>
<comment type="function">
    <text evidence="12">Transcription termination factor. Binds to a 28 bp region within the tRNA(Leu(uur)) gene at a position immediately adjacent to and downstream of the 16S rRNA gene; this region comprises a tridecamer sequence critical for directing accurate termination. Binds DNA along the major grove and promotes DNA bending and partial unwinding. Promotes base flipping. Transcription termination activity appears to be polarized with highest specificity for transcripts initiated on the light strand.</text>
</comment>
<dbReference type="PANTHER" id="PTHR15437">
    <property type="entry name" value="TRANSCRIPTION TERMINATION FACTOR, MITOCHONDRIAL"/>
    <property type="match status" value="1"/>
</dbReference>
<evidence type="ECO:0008006" key="15">
    <source>
        <dbReference type="Google" id="ProtNLM"/>
    </source>
</evidence>
<dbReference type="InterPro" id="IPR003690">
    <property type="entry name" value="MTERF"/>
</dbReference>
<protein>
    <recommendedName>
        <fullName evidence="15">Mitochondrial transcription termination factor 1</fullName>
    </recommendedName>
</protein>
<comment type="caution">
    <text evidence="13">The sequence shown here is derived from an EMBL/GenBank/DDBJ whole genome shotgun (WGS) entry which is preliminary data.</text>
</comment>
<dbReference type="AlphaFoldDB" id="A0A8J6EWC3"/>
<evidence type="ECO:0000313" key="14">
    <source>
        <dbReference type="Proteomes" id="UP000770717"/>
    </source>
</evidence>
<evidence type="ECO:0000256" key="6">
    <source>
        <dbReference type="ARBA" id="ARBA00022737"/>
    </source>
</evidence>
<dbReference type="GO" id="GO:0005759">
    <property type="term" value="C:mitochondrial matrix"/>
    <property type="evidence" value="ECO:0007669"/>
    <property type="project" value="TreeGrafter"/>
</dbReference>
<dbReference type="GO" id="GO:0003677">
    <property type="term" value="F:DNA binding"/>
    <property type="evidence" value="ECO:0007669"/>
    <property type="project" value="UniProtKB-KW"/>
</dbReference>
<dbReference type="EMBL" id="WNTK01000011">
    <property type="protein sequence ID" value="KAG9476383.1"/>
    <property type="molecule type" value="Genomic_DNA"/>
</dbReference>
<evidence type="ECO:0000256" key="11">
    <source>
        <dbReference type="ARBA" id="ARBA00023163"/>
    </source>
</evidence>
<name>A0A8J6EWC3_ELECQ</name>
<comment type="similarity">
    <text evidence="2">Belongs to the mTERF family.</text>
</comment>
<evidence type="ECO:0000256" key="7">
    <source>
        <dbReference type="ARBA" id="ARBA00022946"/>
    </source>
</evidence>
<comment type="subunit">
    <text evidence="3">Monomer.</text>
</comment>
<organism evidence="13 14">
    <name type="scientific">Eleutherodactylus coqui</name>
    <name type="common">Puerto Rican coqui</name>
    <dbReference type="NCBI Taxonomy" id="57060"/>
    <lineage>
        <taxon>Eukaryota</taxon>
        <taxon>Metazoa</taxon>
        <taxon>Chordata</taxon>
        <taxon>Craniata</taxon>
        <taxon>Vertebrata</taxon>
        <taxon>Euteleostomi</taxon>
        <taxon>Amphibia</taxon>
        <taxon>Batrachia</taxon>
        <taxon>Anura</taxon>
        <taxon>Neobatrachia</taxon>
        <taxon>Hyloidea</taxon>
        <taxon>Eleutherodactylidae</taxon>
        <taxon>Eleutherodactylinae</taxon>
        <taxon>Eleutherodactylus</taxon>
        <taxon>Eleutherodactylus</taxon>
    </lineage>
</organism>
<accession>A0A8J6EWC3</accession>
<dbReference type="Proteomes" id="UP000770717">
    <property type="component" value="Unassembled WGS sequence"/>
</dbReference>
<evidence type="ECO:0000256" key="1">
    <source>
        <dbReference type="ARBA" id="ARBA00004173"/>
    </source>
</evidence>
<sequence>MTLKILTTITGNLVTCLRRSTRNCKPVASFTLTVPGTPLARFYSQPLSHNEVKVPVENLNLVTSLEEMGVDLTAFRKIDAILLKKATTHEKTLKQFLLHKGADAKMVASIISRYPRAITRQYEVLDEMWNIWKEILGTDETVLSVAQRSPESFFRTSNTENLLKNICYFQSLGLPSRILSQLMLRAPRTFANSIDLNKQHVKHLLGLCSQLGGKNPREFLREVLSKNIFILTKSVSRVQSNIECMKTLMNLDDHALLLWIQDNGAPILNLSYTYFESNFKGVHSVLESLGCTEAEISLFIFTYPKVLLMTPKVFETKVNSLLECGGGVKEILNNPNLLVMQIKTLKSKIKMLTECGYDFQSSGLSVLLLSQAKLTSKVERLHNSESLN</sequence>
<keyword evidence="8" id="KW-0805">Transcription regulation</keyword>
<evidence type="ECO:0000313" key="13">
    <source>
        <dbReference type="EMBL" id="KAG9476383.1"/>
    </source>
</evidence>
<keyword evidence="4" id="KW-0806">Transcription termination</keyword>
<reference evidence="13" key="1">
    <citation type="thesis" date="2020" institute="ProQuest LLC" country="789 East Eisenhower Parkway, Ann Arbor, MI, USA">
        <title>Comparative Genomics and Chromosome Evolution.</title>
        <authorList>
            <person name="Mudd A.B."/>
        </authorList>
    </citation>
    <scope>NUCLEOTIDE SEQUENCE</scope>
    <source>
        <strain evidence="13">HN-11 Male</strain>
        <tissue evidence="13">Kidney and liver</tissue>
    </source>
</reference>
<evidence type="ECO:0000256" key="4">
    <source>
        <dbReference type="ARBA" id="ARBA00022472"/>
    </source>
</evidence>
<keyword evidence="11" id="KW-0804">Transcription</keyword>
<evidence type="ECO:0000256" key="9">
    <source>
        <dbReference type="ARBA" id="ARBA00023125"/>
    </source>
</evidence>
<evidence type="ECO:0000256" key="8">
    <source>
        <dbReference type="ARBA" id="ARBA00023015"/>
    </source>
</evidence>
<keyword evidence="14" id="KW-1185">Reference proteome</keyword>